<comment type="subcellular location">
    <subcellularLocation>
        <location evidence="1">Membrane</location>
        <topology evidence="1">Multi-pass membrane protein</topology>
    </subcellularLocation>
</comment>
<comment type="caution">
    <text evidence="9">The sequence shown here is derived from an EMBL/GenBank/DDBJ whole genome shotgun (WGS) entry which is preliminary data.</text>
</comment>
<dbReference type="AlphaFoldDB" id="A0A3S3PTK4"/>
<protein>
    <submittedName>
        <fullName evidence="9">Metabotropic glutamate receptor 1-like protein</fullName>
    </submittedName>
</protein>
<keyword evidence="11" id="KW-1185">Reference proteome</keyword>
<evidence type="ECO:0000313" key="9">
    <source>
        <dbReference type="EMBL" id="RWS07960.1"/>
    </source>
</evidence>
<evidence type="ECO:0000259" key="7">
    <source>
        <dbReference type="Pfam" id="PF01094"/>
    </source>
</evidence>
<evidence type="ECO:0000313" key="11">
    <source>
        <dbReference type="Proteomes" id="UP000285301"/>
    </source>
</evidence>
<dbReference type="SUPFAM" id="SSF53822">
    <property type="entry name" value="Periplasmic binding protein-like I"/>
    <property type="match status" value="1"/>
</dbReference>
<evidence type="ECO:0000313" key="8">
    <source>
        <dbReference type="EMBL" id="RWS07959.1"/>
    </source>
</evidence>
<evidence type="ECO:0000256" key="5">
    <source>
        <dbReference type="ARBA" id="ARBA00023170"/>
    </source>
</evidence>
<dbReference type="EMBL" id="NCKU01003208">
    <property type="protein sequence ID" value="RWS07960.1"/>
    <property type="molecule type" value="Genomic_DNA"/>
</dbReference>
<accession>A0A3S3PTK4</accession>
<dbReference type="PRINTS" id="PR00248">
    <property type="entry name" value="GPCRMGR"/>
</dbReference>
<dbReference type="InterPro" id="IPR000337">
    <property type="entry name" value="GPCR_3"/>
</dbReference>
<reference evidence="9" key="2">
    <citation type="submission" date="2018-11" db="EMBL/GenBank/DDBJ databases">
        <title>Trombidioid mite genomics.</title>
        <authorList>
            <person name="Dong X."/>
        </authorList>
    </citation>
    <scope>NUCLEOTIDE SEQUENCE</scope>
    <source>
        <strain evidence="9">UoL-WK</strain>
    </source>
</reference>
<dbReference type="EMBL" id="NCKU01003209">
    <property type="protein sequence ID" value="RWS07959.1"/>
    <property type="molecule type" value="Genomic_DNA"/>
</dbReference>
<dbReference type="Proteomes" id="UP000285301">
    <property type="component" value="Unassembled WGS sequence"/>
</dbReference>
<dbReference type="EMBL" id="NCKU01002941">
    <property type="protein sequence ID" value="RWS08505.1"/>
    <property type="molecule type" value="Genomic_DNA"/>
</dbReference>
<reference evidence="9 11" key="1">
    <citation type="journal article" date="2018" name="Gigascience">
        <title>Genomes of trombidid mites reveal novel predicted allergens and laterally-transferred genes associated with secondary metabolism.</title>
        <authorList>
            <person name="Dong X."/>
            <person name="Chaisiri K."/>
            <person name="Xia D."/>
            <person name="Armstrong S.D."/>
            <person name="Fang Y."/>
            <person name="Donnelly M.J."/>
            <person name="Kadowaki T."/>
            <person name="McGarry J.W."/>
            <person name="Darby A.C."/>
            <person name="Makepeace B.L."/>
        </authorList>
    </citation>
    <scope>NUCLEOTIDE SEQUENCE [LARGE SCALE GENOMIC DNA]</scope>
    <source>
        <strain evidence="9">UoL-WK</strain>
    </source>
</reference>
<dbReference type="GO" id="GO:0016020">
    <property type="term" value="C:membrane"/>
    <property type="evidence" value="ECO:0007669"/>
    <property type="project" value="UniProtKB-SubCell"/>
</dbReference>
<feature type="domain" description="Receptor ligand binding region" evidence="7">
    <location>
        <begin position="99"/>
        <end position="222"/>
    </location>
</feature>
<evidence type="ECO:0000256" key="3">
    <source>
        <dbReference type="ARBA" id="ARBA00022989"/>
    </source>
</evidence>
<sequence length="224" mass="24425">MTPAESGFRLACLLLSPNLHSAYKCVFEAQFCLKAFLIYFLMCNCAVISNSTTTRHTVAAIPGSLVLGALFPVHHTPGPRQAQLRICGDIREQYGIHRVEAAFLAIDHINKDNSILPNITLGIEIRDSCWYSPIALEQSIEFIRDAMAASEESNDFKSELDARKGLQTLPAAATISHSPLFPLLKTPFNLGSHFNTSAICPRTSKKVKNIVGVIGPASSTVTIQ</sequence>
<keyword evidence="2" id="KW-0812">Transmembrane</keyword>
<proteinExistence type="predicted"/>
<dbReference type="PANTHER" id="PTHR24060">
    <property type="entry name" value="METABOTROPIC GLUTAMATE RECEPTOR"/>
    <property type="match status" value="1"/>
</dbReference>
<organism evidence="9 11">
    <name type="scientific">Dinothrombium tinctorium</name>
    <dbReference type="NCBI Taxonomy" id="1965070"/>
    <lineage>
        <taxon>Eukaryota</taxon>
        <taxon>Metazoa</taxon>
        <taxon>Ecdysozoa</taxon>
        <taxon>Arthropoda</taxon>
        <taxon>Chelicerata</taxon>
        <taxon>Arachnida</taxon>
        <taxon>Acari</taxon>
        <taxon>Acariformes</taxon>
        <taxon>Trombidiformes</taxon>
        <taxon>Prostigmata</taxon>
        <taxon>Anystina</taxon>
        <taxon>Parasitengona</taxon>
        <taxon>Trombidioidea</taxon>
        <taxon>Trombidiidae</taxon>
        <taxon>Dinothrombium</taxon>
    </lineage>
</organism>
<dbReference type="Gene3D" id="3.40.50.2300">
    <property type="match status" value="1"/>
</dbReference>
<name>A0A3S3PTK4_9ACAR</name>
<evidence type="ECO:0000256" key="6">
    <source>
        <dbReference type="ARBA" id="ARBA00023180"/>
    </source>
</evidence>
<keyword evidence="4" id="KW-0472">Membrane</keyword>
<keyword evidence="5 9" id="KW-0675">Receptor</keyword>
<dbReference type="InterPro" id="IPR001828">
    <property type="entry name" value="ANF_lig-bd_rcpt"/>
</dbReference>
<dbReference type="STRING" id="1965070.A0A3S3PTK4"/>
<dbReference type="OrthoDB" id="6499412at2759"/>
<gene>
    <name evidence="10" type="ORF">B4U79_08664</name>
    <name evidence="8" type="ORF">B4U79_08685</name>
    <name evidence="9" type="ORF">B4U79_15035</name>
</gene>
<feature type="non-terminal residue" evidence="9">
    <location>
        <position position="224"/>
    </location>
</feature>
<keyword evidence="3" id="KW-1133">Transmembrane helix</keyword>
<keyword evidence="6" id="KW-0325">Glycoprotein</keyword>
<dbReference type="InterPro" id="IPR050726">
    <property type="entry name" value="mGluR"/>
</dbReference>
<dbReference type="InterPro" id="IPR028082">
    <property type="entry name" value="Peripla_BP_I"/>
</dbReference>
<dbReference type="Pfam" id="PF01094">
    <property type="entry name" value="ANF_receptor"/>
    <property type="match status" value="1"/>
</dbReference>
<evidence type="ECO:0000256" key="4">
    <source>
        <dbReference type="ARBA" id="ARBA00023136"/>
    </source>
</evidence>
<evidence type="ECO:0000256" key="1">
    <source>
        <dbReference type="ARBA" id="ARBA00004141"/>
    </source>
</evidence>
<dbReference type="GO" id="GO:0004930">
    <property type="term" value="F:G protein-coupled receptor activity"/>
    <property type="evidence" value="ECO:0007669"/>
    <property type="project" value="InterPro"/>
</dbReference>
<evidence type="ECO:0000313" key="10">
    <source>
        <dbReference type="EMBL" id="RWS08505.1"/>
    </source>
</evidence>
<evidence type="ECO:0000256" key="2">
    <source>
        <dbReference type="ARBA" id="ARBA00022692"/>
    </source>
</evidence>